<reference evidence="1" key="1">
    <citation type="submission" date="2021-02" db="EMBL/GenBank/DDBJ databases">
        <authorList>
            <person name="Nowell W R."/>
        </authorList>
    </citation>
    <scope>NUCLEOTIDE SEQUENCE</scope>
</reference>
<dbReference type="EMBL" id="CAJNOE010000228">
    <property type="protein sequence ID" value="CAF1068931.1"/>
    <property type="molecule type" value="Genomic_DNA"/>
</dbReference>
<organism evidence="1 5">
    <name type="scientific">Adineta steineri</name>
    <dbReference type="NCBI Taxonomy" id="433720"/>
    <lineage>
        <taxon>Eukaryota</taxon>
        <taxon>Metazoa</taxon>
        <taxon>Spiralia</taxon>
        <taxon>Gnathifera</taxon>
        <taxon>Rotifera</taxon>
        <taxon>Eurotatoria</taxon>
        <taxon>Bdelloidea</taxon>
        <taxon>Adinetida</taxon>
        <taxon>Adinetidae</taxon>
        <taxon>Adineta</taxon>
    </lineage>
</organism>
<proteinExistence type="predicted"/>
<dbReference type="Proteomes" id="UP000663868">
    <property type="component" value="Unassembled WGS sequence"/>
</dbReference>
<dbReference type="OrthoDB" id="9982401at2759"/>
<evidence type="ECO:0000313" key="4">
    <source>
        <dbReference type="EMBL" id="CAF3939389.1"/>
    </source>
</evidence>
<accession>A0A814LQG2</accession>
<sequence length="467" mass="54084">MATATFPATYVRPCDIEECNRASRALCHCCSQDLCIVHLKEHVDILNEQITPILDEIVCLSDKVWQLKDSSVMKKDLEKLLLWKKDAIRVVHNYYMFACRRLKEFVNETLDNQQDTIQRLHALVAEFVGNHDVTKDDIVWITEKVEGIQKQIIKQELVETLVKLRPLVIEKDVIQIDWMLPRMIPFDLGKLSEPHSSKYLHKEFSYDGMASSKDEQYLLLHTDNLLYLFDHELRAEQQMKWEYGYVTEICYAGLLEKFILLTDVGKMRGVYSLCIHKMRVEKIIAGEFCKTACSNMHLYLLKKEQGPCVLYQYKLTNFELSRFLVCAKNESIHSMACNSDMLGLIVFRRIPGVNSFKFRARFEVRSTAGKLDILWSIPMEFGSGIFAYNSISSLNINGWLVTDTADRRLTHISTNGTIQSTLIYKYGYPIKTALLGTDSIVVKSENDHHFQCRRETIINLHKLTNID</sequence>
<dbReference type="Proteomes" id="UP000663860">
    <property type="component" value="Unassembled WGS sequence"/>
</dbReference>
<evidence type="ECO:0000313" key="1">
    <source>
        <dbReference type="EMBL" id="CAF1068931.1"/>
    </source>
</evidence>
<dbReference type="EMBL" id="CAJOBB010002115">
    <property type="protein sequence ID" value="CAF3939389.1"/>
    <property type="molecule type" value="Genomic_DNA"/>
</dbReference>
<gene>
    <name evidence="1" type="ORF">IZO911_LOCUS21305</name>
    <name evidence="4" type="ORF">KXQ929_LOCUS24941</name>
    <name evidence="3" type="ORF">OKA104_LOCUS18841</name>
    <name evidence="2" type="ORF">VCS650_LOCUS27410</name>
</gene>
<dbReference type="EMBL" id="CAJOAY010001188">
    <property type="protein sequence ID" value="CAF3807204.1"/>
    <property type="molecule type" value="Genomic_DNA"/>
</dbReference>
<protein>
    <submittedName>
        <fullName evidence="1">Uncharacterized protein</fullName>
    </submittedName>
</protein>
<comment type="caution">
    <text evidence="1">The sequence shown here is derived from an EMBL/GenBank/DDBJ whole genome shotgun (WGS) entry which is preliminary data.</text>
</comment>
<name>A0A814LQG2_9BILA</name>
<dbReference type="AlphaFoldDB" id="A0A814LQG2"/>
<dbReference type="Proteomes" id="UP000663891">
    <property type="component" value="Unassembled WGS sequence"/>
</dbReference>
<evidence type="ECO:0000313" key="2">
    <source>
        <dbReference type="EMBL" id="CAF1234018.1"/>
    </source>
</evidence>
<evidence type="ECO:0000313" key="3">
    <source>
        <dbReference type="EMBL" id="CAF3807204.1"/>
    </source>
</evidence>
<evidence type="ECO:0000313" key="5">
    <source>
        <dbReference type="Proteomes" id="UP000663860"/>
    </source>
</evidence>
<dbReference type="Proteomes" id="UP000663881">
    <property type="component" value="Unassembled WGS sequence"/>
</dbReference>
<dbReference type="EMBL" id="CAJNON010000384">
    <property type="protein sequence ID" value="CAF1234018.1"/>
    <property type="molecule type" value="Genomic_DNA"/>
</dbReference>